<dbReference type="AlphaFoldDB" id="A0A372G8J5"/>
<dbReference type="GO" id="GO:0017111">
    <property type="term" value="F:ribonucleoside triphosphate phosphatase activity"/>
    <property type="evidence" value="ECO:0007669"/>
    <property type="project" value="InterPro"/>
</dbReference>
<dbReference type="InterPro" id="IPR027417">
    <property type="entry name" value="P-loop_NTPase"/>
</dbReference>
<evidence type="ECO:0000256" key="2">
    <source>
        <dbReference type="ARBA" id="ARBA00022801"/>
    </source>
</evidence>
<dbReference type="Proteomes" id="UP000262882">
    <property type="component" value="Unassembled WGS sequence"/>
</dbReference>
<dbReference type="GO" id="GO:0005524">
    <property type="term" value="F:ATP binding"/>
    <property type="evidence" value="ECO:0007669"/>
    <property type="project" value="UniProtKB-KW"/>
</dbReference>
<dbReference type="PANTHER" id="PTHR43146">
    <property type="entry name" value="CANCER-RELATED NUCLEOSIDE-TRIPHOSPHATASE"/>
    <property type="match status" value="1"/>
</dbReference>
<dbReference type="Gene3D" id="3.40.50.300">
    <property type="entry name" value="P-loop containing nucleotide triphosphate hydrolases"/>
    <property type="match status" value="1"/>
</dbReference>
<name>A0A372G8J5_9ACTN</name>
<dbReference type="HAMAP" id="MF_00796">
    <property type="entry name" value="NTPase_1"/>
    <property type="match status" value="1"/>
</dbReference>
<feature type="region of interest" description="Disordered" evidence="4">
    <location>
        <begin position="1"/>
        <end position="20"/>
    </location>
</feature>
<keyword evidence="7" id="KW-1185">Reference proteome</keyword>
<keyword evidence="3" id="KW-0067">ATP-binding</keyword>
<feature type="domain" description="AAA+ ATPase" evidence="5">
    <location>
        <begin position="24"/>
        <end position="180"/>
    </location>
</feature>
<comment type="caution">
    <text evidence="6">The sequence shown here is derived from an EMBL/GenBank/DDBJ whole genome shotgun (WGS) entry which is preliminary data.</text>
</comment>
<protein>
    <submittedName>
        <fullName evidence="6">DUF2478 domain-containing protein</fullName>
    </submittedName>
</protein>
<sequence>MRDMARQPVETEGKHLCHSGPMTAQPRILLVGPPGIGKTTVVDDLVKRLKAAGLRVGGILTTEVRKDRRRIGFTMEEIDGPAALIAHQDWEDGPRVGRYRVNVSALEHIALPALNHAIAHADVIVVDELARMELLSDAFVAGLEDLLARSRPLVATAQLAPHPGLDELKARDDIELVTVTETNRDTLAAILASRLSGDRGPGSTGRPQ</sequence>
<evidence type="ECO:0000256" key="1">
    <source>
        <dbReference type="ARBA" id="ARBA00022741"/>
    </source>
</evidence>
<evidence type="ECO:0000259" key="5">
    <source>
        <dbReference type="SMART" id="SM00382"/>
    </source>
</evidence>
<dbReference type="SMART" id="SM00382">
    <property type="entry name" value="AAA"/>
    <property type="match status" value="1"/>
</dbReference>
<evidence type="ECO:0000256" key="4">
    <source>
        <dbReference type="SAM" id="MobiDB-lite"/>
    </source>
</evidence>
<dbReference type="PANTHER" id="PTHR43146:SF1">
    <property type="entry name" value="CANCER-RELATED NUCLEOSIDE-TRIPHOSPHATASE"/>
    <property type="match status" value="1"/>
</dbReference>
<evidence type="ECO:0000313" key="6">
    <source>
        <dbReference type="EMBL" id="RFS81462.1"/>
    </source>
</evidence>
<dbReference type="SUPFAM" id="SSF52540">
    <property type="entry name" value="P-loop containing nucleoside triphosphate hydrolases"/>
    <property type="match status" value="1"/>
</dbReference>
<accession>A0A372G8J5</accession>
<dbReference type="InterPro" id="IPR004948">
    <property type="entry name" value="Nuc-triphosphatase_THEP1"/>
</dbReference>
<organism evidence="6 7">
    <name type="scientific">Actinomadura spongiicola</name>
    <dbReference type="NCBI Taxonomy" id="2303421"/>
    <lineage>
        <taxon>Bacteria</taxon>
        <taxon>Bacillati</taxon>
        <taxon>Actinomycetota</taxon>
        <taxon>Actinomycetes</taxon>
        <taxon>Streptosporangiales</taxon>
        <taxon>Thermomonosporaceae</taxon>
        <taxon>Actinomadura</taxon>
    </lineage>
</organism>
<reference evidence="6 7" key="1">
    <citation type="submission" date="2018-08" db="EMBL/GenBank/DDBJ databases">
        <title>Actinomadura spongicola sp. nov., isolated from marine sponge Leucetta chagosensis.</title>
        <authorList>
            <person name="Li L."/>
            <person name="Lin H.W."/>
        </authorList>
    </citation>
    <scope>NUCLEOTIDE SEQUENCE [LARGE SCALE GENOMIC DNA]</scope>
    <source>
        <strain evidence="6 7">LHW52907</strain>
    </source>
</reference>
<dbReference type="EMBL" id="QVNQ01000013">
    <property type="protein sequence ID" value="RFS81462.1"/>
    <property type="molecule type" value="Genomic_DNA"/>
</dbReference>
<dbReference type="Pfam" id="PF03266">
    <property type="entry name" value="NTPase_1"/>
    <property type="match status" value="1"/>
</dbReference>
<keyword evidence="1" id="KW-0547">Nucleotide-binding</keyword>
<evidence type="ECO:0000256" key="3">
    <source>
        <dbReference type="ARBA" id="ARBA00022840"/>
    </source>
</evidence>
<feature type="compositionally biased region" description="Basic and acidic residues" evidence="4">
    <location>
        <begin position="1"/>
        <end position="15"/>
    </location>
</feature>
<keyword evidence="2" id="KW-0378">Hydrolase</keyword>
<gene>
    <name evidence="6" type="ORF">D0T12_31420</name>
</gene>
<proteinExistence type="inferred from homology"/>
<evidence type="ECO:0000313" key="7">
    <source>
        <dbReference type="Proteomes" id="UP000262882"/>
    </source>
</evidence>
<dbReference type="InterPro" id="IPR003593">
    <property type="entry name" value="AAA+_ATPase"/>
</dbReference>